<dbReference type="AlphaFoldDB" id="X1IUP1"/>
<reference evidence="1" key="1">
    <citation type="journal article" date="2014" name="Front. Microbiol.">
        <title>High frequency of phylogenetically diverse reductive dehalogenase-homologous genes in deep subseafloor sedimentary metagenomes.</title>
        <authorList>
            <person name="Kawai M."/>
            <person name="Futagami T."/>
            <person name="Toyoda A."/>
            <person name="Takaki Y."/>
            <person name="Nishi S."/>
            <person name="Hori S."/>
            <person name="Arai W."/>
            <person name="Tsubouchi T."/>
            <person name="Morono Y."/>
            <person name="Uchiyama I."/>
            <person name="Ito T."/>
            <person name="Fujiyama A."/>
            <person name="Inagaki F."/>
            <person name="Takami H."/>
        </authorList>
    </citation>
    <scope>NUCLEOTIDE SEQUENCE</scope>
    <source>
        <strain evidence="1">Expedition CK06-06</strain>
    </source>
</reference>
<protein>
    <submittedName>
        <fullName evidence="1">Uncharacterized protein</fullName>
    </submittedName>
</protein>
<evidence type="ECO:0000313" key="1">
    <source>
        <dbReference type="EMBL" id="GAH86146.1"/>
    </source>
</evidence>
<accession>X1IUP1</accession>
<gene>
    <name evidence="1" type="ORF">S03H2_65356</name>
</gene>
<name>X1IUP1_9ZZZZ</name>
<dbReference type="EMBL" id="BARU01042550">
    <property type="protein sequence ID" value="GAH86146.1"/>
    <property type="molecule type" value="Genomic_DNA"/>
</dbReference>
<organism evidence="1">
    <name type="scientific">marine sediment metagenome</name>
    <dbReference type="NCBI Taxonomy" id="412755"/>
    <lineage>
        <taxon>unclassified sequences</taxon>
        <taxon>metagenomes</taxon>
        <taxon>ecological metagenomes</taxon>
    </lineage>
</organism>
<sequence>MQEIDTKALLALALFRIDPRSEECRDIIHQSIVEIALLVSDLALTETQIYDKISEILEQPAGISEEECNKA</sequence>
<proteinExistence type="predicted"/>
<comment type="caution">
    <text evidence="1">The sequence shown here is derived from an EMBL/GenBank/DDBJ whole genome shotgun (WGS) entry which is preliminary data.</text>
</comment>
<feature type="non-terminal residue" evidence="1">
    <location>
        <position position="71"/>
    </location>
</feature>